<accession>A0ABQ3H1B8</accession>
<dbReference type="RefSeq" id="WP_189459760.1">
    <property type="nucleotide sequence ID" value="NZ_BMYO01000004.1"/>
</dbReference>
<feature type="transmembrane region" description="Helical" evidence="1">
    <location>
        <begin position="160"/>
        <end position="184"/>
    </location>
</feature>
<keyword evidence="1" id="KW-1133">Transmembrane helix</keyword>
<dbReference type="InterPro" id="IPR006976">
    <property type="entry name" value="VanZ-like"/>
</dbReference>
<feature type="transmembrane region" description="Helical" evidence="1">
    <location>
        <begin position="242"/>
        <end position="259"/>
    </location>
</feature>
<evidence type="ECO:0000313" key="4">
    <source>
        <dbReference type="Proteomes" id="UP000604737"/>
    </source>
</evidence>
<keyword evidence="1" id="KW-0812">Transmembrane</keyword>
<feature type="transmembrane region" description="Helical" evidence="1">
    <location>
        <begin position="58"/>
        <end position="81"/>
    </location>
</feature>
<feature type="transmembrane region" description="Helical" evidence="1">
    <location>
        <begin position="204"/>
        <end position="230"/>
    </location>
</feature>
<evidence type="ECO:0000259" key="2">
    <source>
        <dbReference type="Pfam" id="PF04892"/>
    </source>
</evidence>
<dbReference type="EMBL" id="BMYO01000004">
    <property type="protein sequence ID" value="GHD61444.1"/>
    <property type="molecule type" value="Genomic_DNA"/>
</dbReference>
<feature type="transmembrane region" description="Helical" evidence="1">
    <location>
        <begin position="293"/>
        <end position="312"/>
    </location>
</feature>
<organism evidence="3 4">
    <name type="scientific">Jeongeupia chitinilytica</name>
    <dbReference type="NCBI Taxonomy" id="1041641"/>
    <lineage>
        <taxon>Bacteria</taxon>
        <taxon>Pseudomonadati</taxon>
        <taxon>Pseudomonadota</taxon>
        <taxon>Betaproteobacteria</taxon>
        <taxon>Neisseriales</taxon>
        <taxon>Chitinibacteraceae</taxon>
        <taxon>Jeongeupia</taxon>
    </lineage>
</organism>
<evidence type="ECO:0000256" key="1">
    <source>
        <dbReference type="SAM" id="Phobius"/>
    </source>
</evidence>
<reference evidence="4" key="1">
    <citation type="journal article" date="2019" name="Int. J. Syst. Evol. Microbiol.">
        <title>The Global Catalogue of Microorganisms (GCM) 10K type strain sequencing project: providing services to taxonomists for standard genome sequencing and annotation.</title>
        <authorList>
            <consortium name="The Broad Institute Genomics Platform"/>
            <consortium name="The Broad Institute Genome Sequencing Center for Infectious Disease"/>
            <person name="Wu L."/>
            <person name="Ma J."/>
        </authorList>
    </citation>
    <scope>NUCLEOTIDE SEQUENCE [LARGE SCALE GENOMIC DNA]</scope>
    <source>
        <strain evidence="4">KCTC 23701</strain>
    </source>
</reference>
<evidence type="ECO:0000313" key="3">
    <source>
        <dbReference type="EMBL" id="GHD61444.1"/>
    </source>
</evidence>
<protein>
    <submittedName>
        <fullName evidence="3">Teicoplanin resistance protein VanZ</fullName>
    </submittedName>
</protein>
<feature type="transmembrane region" description="Helical" evidence="1">
    <location>
        <begin position="121"/>
        <end position="139"/>
    </location>
</feature>
<name>A0ABQ3H1B8_9NEIS</name>
<keyword evidence="1" id="KW-0472">Membrane</keyword>
<feature type="transmembrane region" description="Helical" evidence="1">
    <location>
        <begin position="21"/>
        <end position="38"/>
    </location>
</feature>
<dbReference type="Proteomes" id="UP000604737">
    <property type="component" value="Unassembled WGS sequence"/>
</dbReference>
<sequence length="369" mass="41151">MRFPPISYLANHVSQSRVSQYFFYCYLLVILTISFYPFTGWRYTGEPVFAFYTYPLPYYFTLFDNLVNVLAYVPLGVAVGLMARRRWYAWPLATLVGTLLSGSVEFVQQFLPDRVASNLDMLSNGFGACIGGLLSLVIANRRWQRAWQVFRHSHLADSTLAEWGLVWLGLWFVTQFDPSVPFLGVVVAPRGIPQPFDSPLADPALFLSLLEAGGMMLHLVGVALFVSVLVKHVREVPAAIRLTLLAGLVVKLTFAGMLLQPAQFFAWINRNILIGGAVGVLLLWGLWQLRRRLRALVGALALAAAVAVGWIWPLSPQLSATLPLFRWHYGHLMHFNGLASVIGDVWPYGAVLILLCAALTQPDSGERWS</sequence>
<proteinExistence type="predicted"/>
<comment type="caution">
    <text evidence="3">The sequence shown here is derived from an EMBL/GenBank/DDBJ whole genome shotgun (WGS) entry which is preliminary data.</text>
</comment>
<keyword evidence="4" id="KW-1185">Reference proteome</keyword>
<feature type="transmembrane region" description="Helical" evidence="1">
    <location>
        <begin position="88"/>
        <end position="109"/>
    </location>
</feature>
<feature type="transmembrane region" description="Helical" evidence="1">
    <location>
        <begin position="265"/>
        <end position="286"/>
    </location>
</feature>
<feature type="domain" description="VanZ-like" evidence="2">
    <location>
        <begin position="23"/>
        <end position="137"/>
    </location>
</feature>
<feature type="transmembrane region" description="Helical" evidence="1">
    <location>
        <begin position="332"/>
        <end position="359"/>
    </location>
</feature>
<gene>
    <name evidence="3" type="ORF">GCM10007350_15810</name>
</gene>
<dbReference type="Pfam" id="PF04892">
    <property type="entry name" value="VanZ"/>
    <property type="match status" value="1"/>
</dbReference>